<keyword evidence="12" id="KW-1071">Ligand-gated ion channel</keyword>
<feature type="site" description="Crucial to convey clamshell closure to channel opening" evidence="16">
    <location>
        <position position="221"/>
    </location>
</feature>
<keyword evidence="3" id="KW-1003">Cell membrane</keyword>
<keyword evidence="11" id="KW-0628">Postsynaptic cell membrane</keyword>
<evidence type="ECO:0000256" key="13">
    <source>
        <dbReference type="ARBA" id="ARBA00023303"/>
    </source>
</evidence>
<name>A0A8J9ZLJ1_BRALA</name>
<keyword evidence="5 18" id="KW-1133">Transmembrane helix</keyword>
<dbReference type="SUPFAM" id="SSF53850">
    <property type="entry name" value="Periplasmic binding protein-like II"/>
    <property type="match status" value="1"/>
</dbReference>
<keyword evidence="17" id="KW-1015">Disulfide bond</keyword>
<keyword evidence="2" id="KW-0813">Transport</keyword>
<feature type="disulfide bond" evidence="17">
    <location>
        <begin position="304"/>
        <end position="358"/>
    </location>
</feature>
<evidence type="ECO:0000256" key="11">
    <source>
        <dbReference type="ARBA" id="ARBA00023257"/>
    </source>
</evidence>
<dbReference type="Proteomes" id="UP000838412">
    <property type="component" value="Chromosome 3"/>
</dbReference>
<evidence type="ECO:0000256" key="10">
    <source>
        <dbReference type="ARBA" id="ARBA00023180"/>
    </source>
</evidence>
<dbReference type="InterPro" id="IPR001320">
    <property type="entry name" value="Iontro_rcpt_C"/>
</dbReference>
<feature type="transmembrane region" description="Helical" evidence="18">
    <location>
        <begin position="376"/>
        <end position="400"/>
    </location>
</feature>
<evidence type="ECO:0000256" key="17">
    <source>
        <dbReference type="PIRSR" id="PIRSR601508-3"/>
    </source>
</evidence>
<evidence type="ECO:0000256" key="8">
    <source>
        <dbReference type="ARBA" id="ARBA00023136"/>
    </source>
</evidence>
<keyword evidence="6" id="KW-0770">Synapse</keyword>
<evidence type="ECO:0000256" key="15">
    <source>
        <dbReference type="PIRSR" id="PIRSR601508-1"/>
    </source>
</evidence>
<dbReference type="GO" id="GO:0015276">
    <property type="term" value="F:ligand-gated monoatomic ion channel activity"/>
    <property type="evidence" value="ECO:0007669"/>
    <property type="project" value="InterPro"/>
</dbReference>
<evidence type="ECO:0000256" key="18">
    <source>
        <dbReference type="SAM" id="Phobius"/>
    </source>
</evidence>
<reference evidence="20" key="1">
    <citation type="submission" date="2022-01" db="EMBL/GenBank/DDBJ databases">
        <authorList>
            <person name="Braso-Vives M."/>
        </authorList>
    </citation>
    <scope>NUCLEOTIDE SEQUENCE</scope>
</reference>
<keyword evidence="13" id="KW-0407">Ion channel</keyword>
<accession>A0A8J9ZLJ1</accession>
<dbReference type="InterPro" id="IPR001508">
    <property type="entry name" value="Iono_Glu_rcpt_met"/>
</dbReference>
<evidence type="ECO:0000256" key="5">
    <source>
        <dbReference type="ARBA" id="ARBA00022989"/>
    </source>
</evidence>
<keyword evidence="10" id="KW-0325">Glycoprotein</keyword>
<comment type="subcellular location">
    <subcellularLocation>
        <location evidence="1">Cell membrane</location>
        <topology evidence="1">Multi-pass membrane protein</topology>
    </subcellularLocation>
    <subcellularLocation>
        <location evidence="14">Postsynaptic cell membrane</location>
    </subcellularLocation>
</comment>
<dbReference type="FunFam" id="3.40.190.10:FF:000257">
    <property type="entry name" value="Uncharacterized protein"/>
    <property type="match status" value="1"/>
</dbReference>
<evidence type="ECO:0000313" key="20">
    <source>
        <dbReference type="EMBL" id="CAH1256366.1"/>
    </source>
</evidence>
<dbReference type="SMART" id="SM00079">
    <property type="entry name" value="PBPe"/>
    <property type="match status" value="1"/>
</dbReference>
<feature type="domain" description="Ionotropic glutamate receptor C-terminal" evidence="19">
    <location>
        <begin position="23"/>
        <end position="355"/>
    </location>
</feature>
<dbReference type="Gene3D" id="3.40.190.10">
    <property type="entry name" value="Periplasmic binding protein-like II"/>
    <property type="match status" value="3"/>
</dbReference>
<dbReference type="OrthoDB" id="5984008at2759"/>
<keyword evidence="7" id="KW-0406">Ion transport</keyword>
<protein>
    <submittedName>
        <fullName evidence="20">GRIA1 protein</fullName>
    </submittedName>
</protein>
<dbReference type="PANTHER" id="PTHR18966">
    <property type="entry name" value="IONOTROPIC GLUTAMATE RECEPTOR"/>
    <property type="match status" value="1"/>
</dbReference>
<keyword evidence="4 18" id="KW-0812">Transmembrane</keyword>
<dbReference type="GO" id="GO:0038023">
    <property type="term" value="F:signaling receptor activity"/>
    <property type="evidence" value="ECO:0007669"/>
    <property type="project" value="InterPro"/>
</dbReference>
<keyword evidence="9" id="KW-0675">Receptor</keyword>
<feature type="binding site" evidence="15">
    <location>
        <position position="291"/>
    </location>
    <ligand>
        <name>L-glutamate</name>
        <dbReference type="ChEBI" id="CHEBI:29985"/>
    </ligand>
</feature>
<organism evidence="20 21">
    <name type="scientific">Branchiostoma lanceolatum</name>
    <name type="common">Common lancelet</name>
    <name type="synonym">Amphioxus lanceolatum</name>
    <dbReference type="NCBI Taxonomy" id="7740"/>
    <lineage>
        <taxon>Eukaryota</taxon>
        <taxon>Metazoa</taxon>
        <taxon>Chordata</taxon>
        <taxon>Cephalochordata</taxon>
        <taxon>Leptocardii</taxon>
        <taxon>Amphioxiformes</taxon>
        <taxon>Branchiostomatidae</taxon>
        <taxon>Branchiostoma</taxon>
    </lineage>
</organism>
<dbReference type="AlphaFoldDB" id="A0A8J9ZLJ1"/>
<dbReference type="GO" id="GO:0045211">
    <property type="term" value="C:postsynaptic membrane"/>
    <property type="evidence" value="ECO:0007669"/>
    <property type="project" value="UniProtKB-SubCell"/>
</dbReference>
<gene>
    <name evidence="20" type="primary">GRIA1</name>
    <name evidence="20" type="ORF">BLAG_LOCUS14743</name>
</gene>
<evidence type="ECO:0000256" key="12">
    <source>
        <dbReference type="ARBA" id="ARBA00023286"/>
    </source>
</evidence>
<dbReference type="PRINTS" id="PR00177">
    <property type="entry name" value="NMDARECEPTOR"/>
</dbReference>
<sequence length="475" mass="51875">MNELYAVADGEYGRYRDDTGAWTGMVGDVVGGLYAVADGEYGRYRDDTGAWAGMAGDVVDGTADIAVAIVSITSRRQEAGDFTLPFYANGITFAMRKSQSSKSNWGFVRPFEGTLWATILMTAVAVAIFQGVANCVTKQRDPETEEYVHPERGTLAAEAGFWGHAWESLVVLVQLSPDFLPRSLSGRIVTFFWCIGVLVATSTYTANLAAFLTVSSAESSISSPEDLLTQTDYTYGAVEPYSSYAQFQTSTAEPYHSLGLYMQANKESVLVQSVAEGLEKARAENYALFTDSAELDYAVSRRPCTLKTVGRLFWQTGFGFFLPKDSPYVVEFNRAILRAEEQGVTGELDHKWIRSQECDGSAESNLGSEVIGLQDLLGVFVLVYGGMGLGLLALVGEFIYACAQDVTRSPDKPRTLREAVAMRLWSVVSPLSNLLSPRRTTSNSTNASNYADCEEGFQLQFLSQTPDVPTSQTAY</sequence>
<dbReference type="Pfam" id="PF00060">
    <property type="entry name" value="Lig_chan"/>
    <property type="match status" value="1"/>
</dbReference>
<dbReference type="InterPro" id="IPR019594">
    <property type="entry name" value="Glu/Gly-bd"/>
</dbReference>
<feature type="binding site" evidence="15">
    <location>
        <position position="242"/>
    </location>
    <ligand>
        <name>L-glutamate</name>
        <dbReference type="ChEBI" id="CHEBI:29985"/>
    </ligand>
</feature>
<feature type="transmembrane region" description="Helical" evidence="18">
    <location>
        <begin position="188"/>
        <end position="214"/>
    </location>
</feature>
<dbReference type="EMBL" id="OV696688">
    <property type="protein sequence ID" value="CAH1256366.1"/>
    <property type="molecule type" value="Genomic_DNA"/>
</dbReference>
<keyword evidence="21" id="KW-1185">Reference proteome</keyword>
<keyword evidence="8 18" id="KW-0472">Membrane</keyword>
<evidence type="ECO:0000256" key="2">
    <source>
        <dbReference type="ARBA" id="ARBA00022448"/>
    </source>
</evidence>
<feature type="binding site" evidence="15">
    <location>
        <position position="243"/>
    </location>
    <ligand>
        <name>L-glutamate</name>
        <dbReference type="ChEBI" id="CHEBI:29985"/>
    </ligand>
</feature>
<feature type="binding site" evidence="15">
    <location>
        <position position="71"/>
    </location>
    <ligand>
        <name>L-glutamate</name>
        <dbReference type="ChEBI" id="CHEBI:29985"/>
    </ligand>
</feature>
<evidence type="ECO:0000256" key="4">
    <source>
        <dbReference type="ARBA" id="ARBA00022692"/>
    </source>
</evidence>
<feature type="binding site" evidence="15">
    <location>
        <position position="76"/>
    </location>
    <ligand>
        <name>L-glutamate</name>
        <dbReference type="ChEBI" id="CHEBI:29985"/>
    </ligand>
</feature>
<evidence type="ECO:0000256" key="1">
    <source>
        <dbReference type="ARBA" id="ARBA00004651"/>
    </source>
</evidence>
<evidence type="ECO:0000313" key="21">
    <source>
        <dbReference type="Proteomes" id="UP000838412"/>
    </source>
</evidence>
<evidence type="ECO:0000256" key="14">
    <source>
        <dbReference type="ARBA" id="ARBA00034100"/>
    </source>
</evidence>
<evidence type="ECO:0000256" key="7">
    <source>
        <dbReference type="ARBA" id="ARBA00023065"/>
    </source>
</evidence>
<evidence type="ECO:0000256" key="16">
    <source>
        <dbReference type="PIRSR" id="PIRSR601508-2"/>
    </source>
</evidence>
<evidence type="ECO:0000256" key="9">
    <source>
        <dbReference type="ARBA" id="ARBA00023170"/>
    </source>
</evidence>
<evidence type="ECO:0000256" key="6">
    <source>
        <dbReference type="ARBA" id="ARBA00023018"/>
    </source>
</evidence>
<evidence type="ECO:0000259" key="19">
    <source>
        <dbReference type="SMART" id="SM00079"/>
    </source>
</evidence>
<evidence type="ECO:0000256" key="3">
    <source>
        <dbReference type="ARBA" id="ARBA00022475"/>
    </source>
</evidence>
<dbReference type="Pfam" id="PF10613">
    <property type="entry name" value="Lig_chan-Glu_bd"/>
    <property type="match status" value="1"/>
</dbReference>
<proteinExistence type="predicted"/>
<dbReference type="InterPro" id="IPR015683">
    <property type="entry name" value="Ionotropic_Glu_rcpt"/>
</dbReference>
<feature type="transmembrane region" description="Helical" evidence="18">
    <location>
        <begin position="113"/>
        <end position="133"/>
    </location>
</feature>